<dbReference type="Proteomes" id="UP001149009">
    <property type="component" value="Unassembled WGS sequence"/>
</dbReference>
<feature type="chain" id="PRO_5040879438" description="Lipoprotein" evidence="1">
    <location>
        <begin position="20"/>
        <end position="89"/>
    </location>
</feature>
<dbReference type="EMBL" id="JAODNV010000005">
    <property type="protein sequence ID" value="MCT8989543.1"/>
    <property type="molecule type" value="Genomic_DNA"/>
</dbReference>
<evidence type="ECO:0008006" key="4">
    <source>
        <dbReference type="Google" id="ProtNLM"/>
    </source>
</evidence>
<evidence type="ECO:0000256" key="1">
    <source>
        <dbReference type="SAM" id="SignalP"/>
    </source>
</evidence>
<protein>
    <recommendedName>
        <fullName evidence="4">Lipoprotein</fullName>
    </recommendedName>
</protein>
<keyword evidence="3" id="KW-1185">Reference proteome</keyword>
<dbReference type="AlphaFoldDB" id="A0A9X3B5R8"/>
<name>A0A9X3B5R8_9HYPH</name>
<sequence length="89" mass="10162">MSPLRLAAAIGLLTLVAGCATITPEQQRAMDEEECRSYGFRPGTTGFAECLQRIELDRRAERRARMIAMDHWLEPRVVYRPIIVRAEDD</sequence>
<comment type="caution">
    <text evidence="2">The sequence shown here is derived from an EMBL/GenBank/DDBJ whole genome shotgun (WGS) entry which is preliminary data.</text>
</comment>
<dbReference type="RefSeq" id="WP_261514347.1">
    <property type="nucleotide sequence ID" value="NZ_JAODNV010000005.1"/>
</dbReference>
<proteinExistence type="predicted"/>
<accession>A0A9X3B5R8</accession>
<dbReference type="PROSITE" id="PS51257">
    <property type="entry name" value="PROKAR_LIPOPROTEIN"/>
    <property type="match status" value="1"/>
</dbReference>
<evidence type="ECO:0000313" key="2">
    <source>
        <dbReference type="EMBL" id="MCT8989543.1"/>
    </source>
</evidence>
<evidence type="ECO:0000313" key="3">
    <source>
        <dbReference type="Proteomes" id="UP001149009"/>
    </source>
</evidence>
<keyword evidence="1" id="KW-0732">Signal</keyword>
<reference evidence="2" key="1">
    <citation type="submission" date="2022-08" db="EMBL/GenBank/DDBJ databases">
        <title>Chelativorans sichuanense sp. nov., a paraffin oil-degrading bacterium isolated from a mixture of oil-based drill cuttings and paddy soil.</title>
        <authorList>
            <person name="Yu J."/>
            <person name="Liu H."/>
            <person name="Chen Q."/>
        </authorList>
    </citation>
    <scope>NUCLEOTIDE SEQUENCE</scope>
    <source>
        <strain evidence="2">SCAU 2101</strain>
    </source>
</reference>
<organism evidence="2 3">
    <name type="scientific">Chelativorans petroleitrophicus</name>
    <dbReference type="NCBI Taxonomy" id="2975484"/>
    <lineage>
        <taxon>Bacteria</taxon>
        <taxon>Pseudomonadati</taxon>
        <taxon>Pseudomonadota</taxon>
        <taxon>Alphaproteobacteria</taxon>
        <taxon>Hyphomicrobiales</taxon>
        <taxon>Phyllobacteriaceae</taxon>
        <taxon>Chelativorans</taxon>
    </lineage>
</organism>
<feature type="signal peptide" evidence="1">
    <location>
        <begin position="1"/>
        <end position="19"/>
    </location>
</feature>
<gene>
    <name evidence="2" type="ORF">NYR54_04420</name>
</gene>